<evidence type="ECO:0000256" key="1">
    <source>
        <dbReference type="SAM" id="MobiDB-lite"/>
    </source>
</evidence>
<name>A0A5B0R4S2_PUCGR</name>
<keyword evidence="3" id="KW-1185">Reference proteome</keyword>
<feature type="region of interest" description="Disordered" evidence="1">
    <location>
        <begin position="59"/>
        <end position="106"/>
    </location>
</feature>
<organism evidence="2 3">
    <name type="scientific">Puccinia graminis f. sp. tritici</name>
    <dbReference type="NCBI Taxonomy" id="56615"/>
    <lineage>
        <taxon>Eukaryota</taxon>
        <taxon>Fungi</taxon>
        <taxon>Dikarya</taxon>
        <taxon>Basidiomycota</taxon>
        <taxon>Pucciniomycotina</taxon>
        <taxon>Pucciniomycetes</taxon>
        <taxon>Pucciniales</taxon>
        <taxon>Pucciniaceae</taxon>
        <taxon>Puccinia</taxon>
    </lineage>
</organism>
<accession>A0A5B0R4S2</accession>
<comment type="caution">
    <text evidence="2">The sequence shown here is derived from an EMBL/GenBank/DDBJ whole genome shotgun (WGS) entry which is preliminary data.</text>
</comment>
<dbReference type="AlphaFoldDB" id="A0A5B0R4S2"/>
<evidence type="ECO:0000313" key="2">
    <source>
        <dbReference type="EMBL" id="KAA1119944.1"/>
    </source>
</evidence>
<gene>
    <name evidence="2" type="ORF">PGT21_036446</name>
</gene>
<sequence length="223" mass="24663">MASNVPGSSRQSSAGVHHIGSNKFFDTSHIDHKCFLKEWRGEDCHISFIRNRLTGSNSHTKMGINEGSVNTSSHQSMTLKTCKKGEDPSNNDVEIEEPAQHSLSDDQSDVIPLRETPEDMRDFSKRSAELESERALQAFVDHQSSCLDQAGTFAIKRSLLPLLELIKGTTVYGNLVGSDEGNIFQKIANWVDSKTGYNGLSSLPRRIGKEKAGPCIQIRCLDE</sequence>
<evidence type="ECO:0000313" key="3">
    <source>
        <dbReference type="Proteomes" id="UP000324748"/>
    </source>
</evidence>
<protein>
    <submittedName>
        <fullName evidence="2">Uncharacterized protein</fullName>
    </submittedName>
</protein>
<dbReference type="Proteomes" id="UP000324748">
    <property type="component" value="Unassembled WGS sequence"/>
</dbReference>
<proteinExistence type="predicted"/>
<reference evidence="2 3" key="1">
    <citation type="submission" date="2019-05" db="EMBL/GenBank/DDBJ databases">
        <title>Emergence of the Ug99 lineage of the wheat stem rust pathogen through somatic hybridization.</title>
        <authorList>
            <person name="Li F."/>
            <person name="Upadhyaya N.M."/>
            <person name="Sperschneider J."/>
            <person name="Matny O."/>
            <person name="Nguyen-Phuc H."/>
            <person name="Mago R."/>
            <person name="Raley C."/>
            <person name="Miller M.E."/>
            <person name="Silverstein K.A.T."/>
            <person name="Henningsen E."/>
            <person name="Hirsch C.D."/>
            <person name="Visser B."/>
            <person name="Pretorius Z.A."/>
            <person name="Steffenson B.J."/>
            <person name="Schwessinger B."/>
            <person name="Dodds P.N."/>
            <person name="Figueroa M."/>
        </authorList>
    </citation>
    <scope>NUCLEOTIDE SEQUENCE [LARGE SCALE GENOMIC DNA]</scope>
    <source>
        <strain evidence="2">21-0</strain>
    </source>
</reference>
<dbReference type="EMBL" id="VSWC01000001">
    <property type="protein sequence ID" value="KAA1119944.1"/>
    <property type="molecule type" value="Genomic_DNA"/>
</dbReference>
<feature type="compositionally biased region" description="Polar residues" evidence="1">
    <location>
        <begin position="67"/>
        <end position="79"/>
    </location>
</feature>